<dbReference type="EMBL" id="MOBI01000044">
    <property type="protein sequence ID" value="ROM89388.1"/>
    <property type="molecule type" value="Genomic_DNA"/>
</dbReference>
<sequence length="69" mass="7822">MPGSREISNRHELRLKDGFVIITAASDQGMVDIHDRKPLVLSTKNAREWIDPETSVLRAEEFARGLPFC</sequence>
<dbReference type="Proteomes" id="UP000284684">
    <property type="component" value="Unassembled WGS sequence"/>
</dbReference>
<dbReference type="Pfam" id="PF02586">
    <property type="entry name" value="SRAP"/>
    <property type="match status" value="1"/>
</dbReference>
<accession>A0A423GIL0</accession>
<evidence type="ECO:0008006" key="3">
    <source>
        <dbReference type="Google" id="ProtNLM"/>
    </source>
</evidence>
<name>A0A423GIL0_9PSED</name>
<dbReference type="Gene3D" id="3.90.1680.10">
    <property type="entry name" value="SOS response associated peptidase-like"/>
    <property type="match status" value="1"/>
</dbReference>
<dbReference type="SUPFAM" id="SSF143081">
    <property type="entry name" value="BB1717-like"/>
    <property type="match status" value="1"/>
</dbReference>
<comment type="caution">
    <text evidence="1">The sequence shown here is derived from an EMBL/GenBank/DDBJ whole genome shotgun (WGS) entry which is preliminary data.</text>
</comment>
<dbReference type="InterPro" id="IPR036590">
    <property type="entry name" value="SRAP-like"/>
</dbReference>
<dbReference type="GO" id="GO:0003697">
    <property type="term" value="F:single-stranded DNA binding"/>
    <property type="evidence" value="ECO:0007669"/>
    <property type="project" value="InterPro"/>
</dbReference>
<gene>
    <name evidence="1" type="ORF">BK658_28150</name>
</gene>
<organism evidence="1 2">
    <name type="scientific">Pseudomonas brassicacearum</name>
    <dbReference type="NCBI Taxonomy" id="930166"/>
    <lineage>
        <taxon>Bacteria</taxon>
        <taxon>Pseudomonadati</taxon>
        <taxon>Pseudomonadota</taxon>
        <taxon>Gammaproteobacteria</taxon>
        <taxon>Pseudomonadales</taxon>
        <taxon>Pseudomonadaceae</taxon>
        <taxon>Pseudomonas</taxon>
    </lineage>
</organism>
<protein>
    <recommendedName>
        <fullName evidence="3">Abasic site processing protein</fullName>
    </recommendedName>
</protein>
<reference evidence="1 2" key="1">
    <citation type="submission" date="2016-10" db="EMBL/GenBank/DDBJ databases">
        <title>Comparative genome analysis of multiple Pseudomonas spp. focuses on biocontrol and plant growth promoting traits.</title>
        <authorList>
            <person name="Tao X.-Y."/>
            <person name="Taylor C.G."/>
        </authorList>
    </citation>
    <scope>NUCLEOTIDE SEQUENCE [LARGE SCALE GENOMIC DNA]</scope>
    <source>
        <strain evidence="1 2">37D10</strain>
    </source>
</reference>
<evidence type="ECO:0000313" key="2">
    <source>
        <dbReference type="Proteomes" id="UP000284684"/>
    </source>
</evidence>
<proteinExistence type="predicted"/>
<dbReference type="AlphaFoldDB" id="A0A423GIL0"/>
<evidence type="ECO:0000313" key="1">
    <source>
        <dbReference type="EMBL" id="ROM89388.1"/>
    </source>
</evidence>
<dbReference type="InterPro" id="IPR003738">
    <property type="entry name" value="SRAP"/>
</dbReference>
<dbReference type="GO" id="GO:0106300">
    <property type="term" value="P:protein-DNA covalent cross-linking repair"/>
    <property type="evidence" value="ECO:0007669"/>
    <property type="project" value="InterPro"/>
</dbReference>